<reference evidence="1 2" key="1">
    <citation type="submission" date="2022-10" db="EMBL/GenBank/DDBJ databases">
        <title>Luteolibacter flavescens strain MCCC 1K03193, whole genome shotgun sequencing project.</title>
        <authorList>
            <person name="Zhao G."/>
            <person name="Shen L."/>
        </authorList>
    </citation>
    <scope>NUCLEOTIDE SEQUENCE [LARGE SCALE GENOMIC DNA]</scope>
    <source>
        <strain evidence="1 2">MCCC 1K03193</strain>
    </source>
</reference>
<protein>
    <submittedName>
        <fullName evidence="1">Uncharacterized protein</fullName>
    </submittedName>
</protein>
<evidence type="ECO:0000313" key="2">
    <source>
        <dbReference type="Proteomes" id="UP001207930"/>
    </source>
</evidence>
<organism evidence="1 2">
    <name type="scientific">Luteolibacter flavescens</name>
    <dbReference type="NCBI Taxonomy" id="1859460"/>
    <lineage>
        <taxon>Bacteria</taxon>
        <taxon>Pseudomonadati</taxon>
        <taxon>Verrucomicrobiota</taxon>
        <taxon>Verrucomicrobiia</taxon>
        <taxon>Verrucomicrobiales</taxon>
        <taxon>Verrucomicrobiaceae</taxon>
        <taxon>Luteolibacter</taxon>
    </lineage>
</organism>
<accession>A0ABT3FPL6</accession>
<sequence>MTLKLVTPGRAEIIEAAGITTTVLANHGIEVEAFDHKRNRIGRYIVKDQPPVPMELDCGGCFERAYLMEQGKTIEIIRQQTWEPLPPDEKSPNIQDWISFEDFVQLGITQGVTLHNGMPWSFDFHGHPVTHENDDLYLVAQADGAHEKFFRGQRIMIGPDGKVDTAPF</sequence>
<proteinExistence type="predicted"/>
<dbReference type="Proteomes" id="UP001207930">
    <property type="component" value="Unassembled WGS sequence"/>
</dbReference>
<keyword evidence="2" id="KW-1185">Reference proteome</keyword>
<evidence type="ECO:0000313" key="1">
    <source>
        <dbReference type="EMBL" id="MCW1885522.1"/>
    </source>
</evidence>
<comment type="caution">
    <text evidence="1">The sequence shown here is derived from an EMBL/GenBank/DDBJ whole genome shotgun (WGS) entry which is preliminary data.</text>
</comment>
<name>A0ABT3FPL6_9BACT</name>
<gene>
    <name evidence="1" type="ORF">OKA04_12350</name>
</gene>
<dbReference type="RefSeq" id="WP_264501479.1">
    <property type="nucleotide sequence ID" value="NZ_JAPDDS010000006.1"/>
</dbReference>
<dbReference type="EMBL" id="JAPDDS010000006">
    <property type="protein sequence ID" value="MCW1885522.1"/>
    <property type="molecule type" value="Genomic_DNA"/>
</dbReference>